<dbReference type="PROSITE" id="PS50076">
    <property type="entry name" value="DNAJ_2"/>
    <property type="match status" value="1"/>
</dbReference>
<evidence type="ECO:0000256" key="2">
    <source>
        <dbReference type="SAM" id="SignalP"/>
    </source>
</evidence>
<protein>
    <submittedName>
        <fullName evidence="4">THERMOSENSITIVE MALE STERILE 1</fullName>
    </submittedName>
</protein>
<evidence type="ECO:0000259" key="3">
    <source>
        <dbReference type="PROSITE" id="PS50076"/>
    </source>
</evidence>
<dbReference type="InterPro" id="IPR052842">
    <property type="entry name" value="ER_Co-chaperone"/>
</dbReference>
<evidence type="ECO:0000313" key="4">
    <source>
        <dbReference type="EMBL" id="GMI71432.1"/>
    </source>
</evidence>
<accession>A0A9W7LNP3</accession>
<dbReference type="PANTHER" id="PTHR45184:SF1">
    <property type="entry name" value="DNAJ PROTEIN ERDJ3A"/>
    <property type="match status" value="1"/>
</dbReference>
<feature type="compositionally biased region" description="Low complexity" evidence="1">
    <location>
        <begin position="191"/>
        <end position="210"/>
    </location>
</feature>
<dbReference type="SUPFAM" id="SSF46565">
    <property type="entry name" value="Chaperone J-domain"/>
    <property type="match status" value="1"/>
</dbReference>
<dbReference type="Gene3D" id="3.40.30.10">
    <property type="entry name" value="Glutaredoxin"/>
    <property type="match status" value="1"/>
</dbReference>
<feature type="chain" id="PRO_5040922063" evidence="2">
    <location>
        <begin position="23"/>
        <end position="591"/>
    </location>
</feature>
<keyword evidence="2" id="KW-0732">Signal</keyword>
<dbReference type="PRINTS" id="PR00625">
    <property type="entry name" value="JDOMAIN"/>
</dbReference>
<dbReference type="SMART" id="SM00271">
    <property type="entry name" value="DnaJ"/>
    <property type="match status" value="1"/>
</dbReference>
<dbReference type="InterPro" id="IPR036249">
    <property type="entry name" value="Thioredoxin-like_sf"/>
</dbReference>
<dbReference type="SUPFAM" id="SSF52833">
    <property type="entry name" value="Thioredoxin-like"/>
    <property type="match status" value="2"/>
</dbReference>
<evidence type="ECO:0000256" key="1">
    <source>
        <dbReference type="SAM" id="MobiDB-lite"/>
    </source>
</evidence>
<evidence type="ECO:0000313" key="5">
    <source>
        <dbReference type="Proteomes" id="UP001165190"/>
    </source>
</evidence>
<dbReference type="InterPro" id="IPR018253">
    <property type="entry name" value="DnaJ_domain_CS"/>
</dbReference>
<dbReference type="EMBL" id="BSYR01000010">
    <property type="protein sequence ID" value="GMI71432.1"/>
    <property type="molecule type" value="Genomic_DNA"/>
</dbReference>
<gene>
    <name evidence="4" type="ORF">HRI_000812500</name>
</gene>
<dbReference type="AlphaFoldDB" id="A0A9W7LNP3"/>
<proteinExistence type="predicted"/>
<dbReference type="Gene3D" id="1.10.287.110">
    <property type="entry name" value="DnaJ domain"/>
    <property type="match status" value="1"/>
</dbReference>
<reference evidence="4" key="1">
    <citation type="submission" date="2023-05" db="EMBL/GenBank/DDBJ databases">
        <title>Genome and transcriptome analyses reveal genes involved in the formation of fine ridges on petal epidermal cells in Hibiscus trionum.</title>
        <authorList>
            <person name="Koshimizu S."/>
            <person name="Masuda S."/>
            <person name="Ishii T."/>
            <person name="Shirasu K."/>
            <person name="Hoshino A."/>
            <person name="Arita M."/>
        </authorList>
    </citation>
    <scope>NUCLEOTIDE SEQUENCE</scope>
    <source>
        <strain evidence="4">Hamamatsu line</strain>
    </source>
</reference>
<feature type="region of interest" description="Disordered" evidence="1">
    <location>
        <begin position="189"/>
        <end position="212"/>
    </location>
</feature>
<feature type="region of interest" description="Disordered" evidence="1">
    <location>
        <begin position="93"/>
        <end position="147"/>
    </location>
</feature>
<dbReference type="Proteomes" id="UP001165190">
    <property type="component" value="Unassembled WGS sequence"/>
</dbReference>
<dbReference type="InterPro" id="IPR036869">
    <property type="entry name" value="J_dom_sf"/>
</dbReference>
<feature type="signal peptide" evidence="2">
    <location>
        <begin position="1"/>
        <end position="22"/>
    </location>
</feature>
<feature type="domain" description="J" evidence="3">
    <location>
        <begin position="26"/>
        <end position="90"/>
    </location>
</feature>
<dbReference type="PANTHER" id="PTHR45184">
    <property type="entry name" value="DNAJ PROTEIN ERDJ3A"/>
    <property type="match status" value="1"/>
</dbReference>
<dbReference type="CDD" id="cd06257">
    <property type="entry name" value="DnaJ"/>
    <property type="match status" value="1"/>
</dbReference>
<sequence length="591" mass="64755">MKIRSILSFAFFSAMLILYGEAKTVDPYKVLGVEKNASQREIQKAFHKLSLQYHPDKNKSKSAQEKFAEINNAYDILSDEQKRKNYDMYGDEKGTPGFDAGGHPGDHGGYTFFTGGGPGQSGFTTSGPGGWQHMGGQESSRSFSFSFSGPGGSRSFSSHGGGPGSFGFDMDDIFSGFFGGGMKDQFGGFESSSRSQYQSGSSSQSQSRSSPKSIRAINSEIFRKEIADQGMTWLLLFYTPSLQGKQYFESIIEEVASSLPGAIKVGGINCETELSLCKDLAARPGRAPRLFVYSYKGSEKGSLVEYKSDLMAKNVKTFCQDHLPRFSKRISLNHFDLSSSNVEKHPRVMLLSTKKDTPVIWRVLSGLYHKRFTFYDAEVHDVSDPAVKKLGVDALPAIIGWLSNGEKHILKSGISVKDLKSAIKDLSSMLDSFEKKNKKVASSQTSEKHKDSTEGQLPLLTASNFDSLCGDKAPVCIVGAFRSTRARGKLESLLSKVSQKSLSRSQNAASGSRDSVSYVLLDATKQQSFLGAFDKSGFKSIDNFLVAYKPRKGKFAAFTGDMSIEDVEKFISAVLNGDVQFTKTRQKPVLK</sequence>
<keyword evidence="5" id="KW-1185">Reference proteome</keyword>
<organism evidence="4 5">
    <name type="scientific">Hibiscus trionum</name>
    <name type="common">Flower of an hour</name>
    <dbReference type="NCBI Taxonomy" id="183268"/>
    <lineage>
        <taxon>Eukaryota</taxon>
        <taxon>Viridiplantae</taxon>
        <taxon>Streptophyta</taxon>
        <taxon>Embryophyta</taxon>
        <taxon>Tracheophyta</taxon>
        <taxon>Spermatophyta</taxon>
        <taxon>Magnoliopsida</taxon>
        <taxon>eudicotyledons</taxon>
        <taxon>Gunneridae</taxon>
        <taxon>Pentapetalae</taxon>
        <taxon>rosids</taxon>
        <taxon>malvids</taxon>
        <taxon>Malvales</taxon>
        <taxon>Malvaceae</taxon>
        <taxon>Malvoideae</taxon>
        <taxon>Hibiscus</taxon>
    </lineage>
</organism>
<dbReference type="PROSITE" id="PS00636">
    <property type="entry name" value="DNAJ_1"/>
    <property type="match status" value="1"/>
</dbReference>
<dbReference type="Pfam" id="PF00226">
    <property type="entry name" value="DnaJ"/>
    <property type="match status" value="1"/>
</dbReference>
<name>A0A9W7LNP3_HIBTR</name>
<dbReference type="InterPro" id="IPR001623">
    <property type="entry name" value="DnaJ_domain"/>
</dbReference>
<dbReference type="OrthoDB" id="10250354at2759"/>
<comment type="caution">
    <text evidence="4">The sequence shown here is derived from an EMBL/GenBank/DDBJ whole genome shotgun (WGS) entry which is preliminary data.</text>
</comment>